<evidence type="ECO:0000313" key="3">
    <source>
        <dbReference type="Proteomes" id="UP001497392"/>
    </source>
</evidence>
<gene>
    <name evidence="2" type="primary">g3588</name>
    <name evidence="2" type="ORF">VP750_LOCUS3062</name>
</gene>
<feature type="compositionally biased region" description="Basic and acidic residues" evidence="1">
    <location>
        <begin position="91"/>
        <end position="101"/>
    </location>
</feature>
<dbReference type="EMBL" id="CAXHTA020000005">
    <property type="protein sequence ID" value="CAL5221403.1"/>
    <property type="molecule type" value="Genomic_DNA"/>
</dbReference>
<sequence>MAASSREPHTAPQATARSTHLDKQLYANEQPCPKRPKTSITSGASLVTSLRGPSSPRAAQGSRQSAAAPAQGPGERSSALEARRQSLSGEMSRREHRDVKRCSAAPQWQRAGSRLQRTDGDDGPDPSSALQLSRPQKP</sequence>
<comment type="caution">
    <text evidence="2">The sequence shown here is derived from an EMBL/GenBank/DDBJ whole genome shotgun (WGS) entry which is preliminary data.</text>
</comment>
<feature type="compositionally biased region" description="Polar residues" evidence="1">
    <location>
        <begin position="128"/>
        <end position="138"/>
    </location>
</feature>
<protein>
    <submittedName>
        <fullName evidence="2">G3588 protein</fullName>
    </submittedName>
</protein>
<evidence type="ECO:0000256" key="1">
    <source>
        <dbReference type="SAM" id="MobiDB-lite"/>
    </source>
</evidence>
<keyword evidence="3" id="KW-1185">Reference proteome</keyword>
<reference evidence="2 3" key="1">
    <citation type="submission" date="2024-06" db="EMBL/GenBank/DDBJ databases">
        <authorList>
            <person name="Kraege A."/>
            <person name="Thomma B."/>
        </authorList>
    </citation>
    <scope>NUCLEOTIDE SEQUENCE [LARGE SCALE GENOMIC DNA]</scope>
</reference>
<feature type="region of interest" description="Disordered" evidence="1">
    <location>
        <begin position="1"/>
        <end position="138"/>
    </location>
</feature>
<feature type="compositionally biased region" description="Low complexity" evidence="1">
    <location>
        <begin position="55"/>
        <end position="74"/>
    </location>
</feature>
<name>A0ABP1FN48_9CHLO</name>
<accession>A0ABP1FN48</accession>
<evidence type="ECO:0000313" key="2">
    <source>
        <dbReference type="EMBL" id="CAL5221403.1"/>
    </source>
</evidence>
<feature type="compositionally biased region" description="Polar residues" evidence="1">
    <location>
        <begin position="38"/>
        <end position="52"/>
    </location>
</feature>
<organism evidence="2 3">
    <name type="scientific">Coccomyxa viridis</name>
    <dbReference type="NCBI Taxonomy" id="1274662"/>
    <lineage>
        <taxon>Eukaryota</taxon>
        <taxon>Viridiplantae</taxon>
        <taxon>Chlorophyta</taxon>
        <taxon>core chlorophytes</taxon>
        <taxon>Trebouxiophyceae</taxon>
        <taxon>Trebouxiophyceae incertae sedis</taxon>
        <taxon>Coccomyxaceae</taxon>
        <taxon>Coccomyxa</taxon>
    </lineage>
</organism>
<proteinExistence type="predicted"/>
<dbReference type="Proteomes" id="UP001497392">
    <property type="component" value="Unassembled WGS sequence"/>
</dbReference>